<evidence type="ECO:0000256" key="4">
    <source>
        <dbReference type="ARBA" id="ARBA00023125"/>
    </source>
</evidence>
<dbReference type="CDD" id="cd11660">
    <property type="entry name" value="SANT_TRF"/>
    <property type="match status" value="1"/>
</dbReference>
<dbReference type="Proteomes" id="UP000694864">
    <property type="component" value="Chromosome 14"/>
</dbReference>
<dbReference type="SMART" id="SM00717">
    <property type="entry name" value="SANT"/>
    <property type="match status" value="1"/>
</dbReference>
<keyword evidence="3" id="KW-0158">Chromosome</keyword>
<accession>A0ABM0VZ76</accession>
<name>A0ABM0VZ76_CAMSA</name>
<evidence type="ECO:0000313" key="10">
    <source>
        <dbReference type="RefSeq" id="XP_010463478.1"/>
    </source>
</evidence>
<dbReference type="InterPro" id="IPR001005">
    <property type="entry name" value="SANT/Myb"/>
</dbReference>
<dbReference type="PANTHER" id="PTHR46267:SF15">
    <property type="entry name" value="WINGED HELIX-TURN-HELIX TRANSCRIPTION REPRESSOR DNA-BINDING PROTEIN-RELATED"/>
    <property type="match status" value="1"/>
</dbReference>
<keyword evidence="4" id="KW-0238">DNA-binding</keyword>
<feature type="region of interest" description="Disordered" evidence="6">
    <location>
        <begin position="81"/>
        <end position="104"/>
    </location>
</feature>
<keyword evidence="5" id="KW-0539">Nucleus</keyword>
<protein>
    <submittedName>
        <fullName evidence="10">Telomere repeat-binding factor 5-like</fullName>
    </submittedName>
</protein>
<evidence type="ECO:0000259" key="8">
    <source>
        <dbReference type="PROSITE" id="PS51294"/>
    </source>
</evidence>
<evidence type="ECO:0000313" key="9">
    <source>
        <dbReference type="Proteomes" id="UP000694864"/>
    </source>
</evidence>
<dbReference type="PROSITE" id="PS50090">
    <property type="entry name" value="MYB_LIKE"/>
    <property type="match status" value="1"/>
</dbReference>
<keyword evidence="9" id="KW-1185">Reference proteome</keyword>
<evidence type="ECO:0000256" key="2">
    <source>
        <dbReference type="ARBA" id="ARBA00004286"/>
    </source>
</evidence>
<dbReference type="RefSeq" id="XP_010463478.1">
    <property type="nucleotide sequence ID" value="XM_010465176.1"/>
</dbReference>
<evidence type="ECO:0000256" key="1">
    <source>
        <dbReference type="ARBA" id="ARBA00004123"/>
    </source>
</evidence>
<evidence type="ECO:0000259" key="7">
    <source>
        <dbReference type="PROSITE" id="PS50090"/>
    </source>
</evidence>
<reference evidence="9" key="1">
    <citation type="journal article" date="2014" name="Nat. Commun.">
        <title>The emerging biofuel crop Camelina sativa retains a highly undifferentiated hexaploid genome structure.</title>
        <authorList>
            <person name="Kagale S."/>
            <person name="Koh C."/>
            <person name="Nixon J."/>
            <person name="Bollina V."/>
            <person name="Clarke W.E."/>
            <person name="Tuteja R."/>
            <person name="Spillane C."/>
            <person name="Robinson S.J."/>
            <person name="Links M.G."/>
            <person name="Clarke C."/>
            <person name="Higgins E.E."/>
            <person name="Huebert T."/>
            <person name="Sharpe A.G."/>
            <person name="Parkin I.A."/>
        </authorList>
    </citation>
    <scope>NUCLEOTIDE SEQUENCE [LARGE SCALE GENOMIC DNA]</scope>
    <source>
        <strain evidence="9">cv. DH55</strain>
    </source>
</reference>
<dbReference type="Gene3D" id="1.10.10.60">
    <property type="entry name" value="Homeodomain-like"/>
    <property type="match status" value="1"/>
</dbReference>
<evidence type="ECO:0000256" key="5">
    <source>
        <dbReference type="ARBA" id="ARBA00023242"/>
    </source>
</evidence>
<dbReference type="InterPro" id="IPR044597">
    <property type="entry name" value="SMH1-6"/>
</dbReference>
<proteinExistence type="predicted"/>
<evidence type="ECO:0000256" key="3">
    <source>
        <dbReference type="ARBA" id="ARBA00022454"/>
    </source>
</evidence>
<dbReference type="Pfam" id="PF00249">
    <property type="entry name" value="Myb_DNA-binding"/>
    <property type="match status" value="1"/>
</dbReference>
<dbReference type="GeneID" id="104744164"/>
<dbReference type="PROSITE" id="PS51294">
    <property type="entry name" value="HTH_MYB"/>
    <property type="match status" value="1"/>
</dbReference>
<gene>
    <name evidence="10" type="primary">LOC104744164</name>
</gene>
<dbReference type="InterPro" id="IPR017930">
    <property type="entry name" value="Myb_dom"/>
</dbReference>
<comment type="subcellular location">
    <subcellularLocation>
        <location evidence="2">Chromosome</location>
    </subcellularLocation>
    <subcellularLocation>
        <location evidence="1">Nucleus</location>
    </subcellularLocation>
</comment>
<dbReference type="PANTHER" id="PTHR46267">
    <property type="entry name" value="SINGLE MYB HISTONE 4"/>
    <property type="match status" value="1"/>
</dbReference>
<feature type="domain" description="Myb-like" evidence="7">
    <location>
        <begin position="5"/>
        <end position="58"/>
    </location>
</feature>
<dbReference type="SUPFAM" id="SSF46689">
    <property type="entry name" value="Homeodomain-like"/>
    <property type="match status" value="1"/>
</dbReference>
<reference evidence="10" key="2">
    <citation type="submission" date="2025-08" db="UniProtKB">
        <authorList>
            <consortium name="RefSeq"/>
        </authorList>
    </citation>
    <scope>IDENTIFICATION</scope>
    <source>
        <tissue evidence="10">Leaf</tissue>
    </source>
</reference>
<sequence>MLGHRKNKWTAEEEEALVAGIAKHGSGKWANIIEDPEFAPHLLDRTNINLKDKWRNMKNRVGNMEKSMAHTLKSALVVVSNESSPSSSSDMINDTRYVPMSQNPSRSRFGFNVGEAHLKLMKKPFKS</sequence>
<dbReference type="InterPro" id="IPR009057">
    <property type="entry name" value="Homeodomain-like_sf"/>
</dbReference>
<evidence type="ECO:0000256" key="6">
    <source>
        <dbReference type="SAM" id="MobiDB-lite"/>
    </source>
</evidence>
<feature type="domain" description="HTH myb-type" evidence="8">
    <location>
        <begin position="1"/>
        <end position="62"/>
    </location>
</feature>
<organism evidence="9 10">
    <name type="scientific">Camelina sativa</name>
    <name type="common">False flax</name>
    <name type="synonym">Myagrum sativum</name>
    <dbReference type="NCBI Taxonomy" id="90675"/>
    <lineage>
        <taxon>Eukaryota</taxon>
        <taxon>Viridiplantae</taxon>
        <taxon>Streptophyta</taxon>
        <taxon>Embryophyta</taxon>
        <taxon>Tracheophyta</taxon>
        <taxon>Spermatophyta</taxon>
        <taxon>Magnoliopsida</taxon>
        <taxon>eudicotyledons</taxon>
        <taxon>Gunneridae</taxon>
        <taxon>Pentapetalae</taxon>
        <taxon>rosids</taxon>
        <taxon>malvids</taxon>
        <taxon>Brassicales</taxon>
        <taxon>Brassicaceae</taxon>
        <taxon>Camelineae</taxon>
        <taxon>Camelina</taxon>
    </lineage>
</organism>